<feature type="transmembrane region" description="Helical" evidence="1">
    <location>
        <begin position="94"/>
        <end position="114"/>
    </location>
</feature>
<keyword evidence="1" id="KW-0472">Membrane</keyword>
<evidence type="ECO:0000313" key="3">
    <source>
        <dbReference type="EMBL" id="KAJ3512051.1"/>
    </source>
</evidence>
<dbReference type="OrthoDB" id="2535105at2759"/>
<name>A0A9W8K3E0_9AGAR</name>
<sequence>MKGLWHYLIDNYGNVLSLLFIDWTLAAILTSVLVQGFYSYRLWMISVKTMVVLPIIIMLLGFAALALGIVYVVLMLRNGAVLYIPTVTYLPTSALALSLAADILITTSMTYILMKHKGEVRIRQTRNTLTKLVMYTIYTGSLTILCTTCALITGQVLSHTEYNTIFFFPSGKFYVNSMLALSVYTRLPPRID</sequence>
<gene>
    <name evidence="3" type="ORF">NLJ89_g3744</name>
</gene>
<feature type="transmembrane region" description="Helical" evidence="1">
    <location>
        <begin position="15"/>
        <end position="38"/>
    </location>
</feature>
<evidence type="ECO:0000313" key="4">
    <source>
        <dbReference type="Proteomes" id="UP001148786"/>
    </source>
</evidence>
<dbReference type="AlphaFoldDB" id="A0A9W8K3E0"/>
<dbReference type="Pfam" id="PF20152">
    <property type="entry name" value="DUF6534"/>
    <property type="match status" value="1"/>
</dbReference>
<keyword evidence="1" id="KW-1133">Transmembrane helix</keyword>
<proteinExistence type="predicted"/>
<comment type="caution">
    <text evidence="3">The sequence shown here is derived from an EMBL/GenBank/DDBJ whole genome shotgun (WGS) entry which is preliminary data.</text>
</comment>
<evidence type="ECO:0000256" key="1">
    <source>
        <dbReference type="SAM" id="Phobius"/>
    </source>
</evidence>
<feature type="transmembrane region" description="Helical" evidence="1">
    <location>
        <begin position="135"/>
        <end position="158"/>
    </location>
</feature>
<organism evidence="3 4">
    <name type="scientific">Agrocybe chaxingu</name>
    <dbReference type="NCBI Taxonomy" id="84603"/>
    <lineage>
        <taxon>Eukaryota</taxon>
        <taxon>Fungi</taxon>
        <taxon>Dikarya</taxon>
        <taxon>Basidiomycota</taxon>
        <taxon>Agaricomycotina</taxon>
        <taxon>Agaricomycetes</taxon>
        <taxon>Agaricomycetidae</taxon>
        <taxon>Agaricales</taxon>
        <taxon>Agaricineae</taxon>
        <taxon>Strophariaceae</taxon>
        <taxon>Agrocybe</taxon>
    </lineage>
</organism>
<accession>A0A9W8K3E0</accession>
<feature type="transmembrane region" description="Helical" evidence="1">
    <location>
        <begin position="50"/>
        <end position="74"/>
    </location>
</feature>
<protein>
    <recommendedName>
        <fullName evidence="2">DUF6534 domain-containing protein</fullName>
    </recommendedName>
</protein>
<dbReference type="PANTHER" id="PTHR40465">
    <property type="entry name" value="CHROMOSOME 1, WHOLE GENOME SHOTGUN SEQUENCE"/>
    <property type="match status" value="1"/>
</dbReference>
<dbReference type="EMBL" id="JANKHO010000285">
    <property type="protein sequence ID" value="KAJ3512051.1"/>
    <property type="molecule type" value="Genomic_DNA"/>
</dbReference>
<feature type="domain" description="DUF6534" evidence="2">
    <location>
        <begin position="98"/>
        <end position="180"/>
    </location>
</feature>
<reference evidence="3" key="1">
    <citation type="submission" date="2022-07" db="EMBL/GenBank/DDBJ databases">
        <title>Genome Sequence of Agrocybe chaxingu.</title>
        <authorList>
            <person name="Buettner E."/>
        </authorList>
    </citation>
    <scope>NUCLEOTIDE SEQUENCE</scope>
    <source>
        <strain evidence="3">MP-N11</strain>
    </source>
</reference>
<keyword evidence="1" id="KW-0812">Transmembrane</keyword>
<dbReference type="Proteomes" id="UP001148786">
    <property type="component" value="Unassembled WGS sequence"/>
</dbReference>
<dbReference type="InterPro" id="IPR045339">
    <property type="entry name" value="DUF6534"/>
</dbReference>
<keyword evidence="4" id="KW-1185">Reference proteome</keyword>
<dbReference type="PANTHER" id="PTHR40465:SF1">
    <property type="entry name" value="DUF6534 DOMAIN-CONTAINING PROTEIN"/>
    <property type="match status" value="1"/>
</dbReference>
<evidence type="ECO:0000259" key="2">
    <source>
        <dbReference type="Pfam" id="PF20152"/>
    </source>
</evidence>
<feature type="transmembrane region" description="Helical" evidence="1">
    <location>
        <begin position="164"/>
        <end position="184"/>
    </location>
</feature>